<name>A0AAN7BFN5_9PEZI</name>
<reference evidence="2" key="2">
    <citation type="submission" date="2023-05" db="EMBL/GenBank/DDBJ databases">
        <authorList>
            <consortium name="Lawrence Berkeley National Laboratory"/>
            <person name="Steindorff A."/>
            <person name="Hensen N."/>
            <person name="Bonometti L."/>
            <person name="Westerberg I."/>
            <person name="Brannstrom I.O."/>
            <person name="Guillou S."/>
            <person name="Cros-Aarteil S."/>
            <person name="Calhoun S."/>
            <person name="Haridas S."/>
            <person name="Kuo A."/>
            <person name="Mondo S."/>
            <person name="Pangilinan J."/>
            <person name="Riley R."/>
            <person name="Labutti K."/>
            <person name="Andreopoulos B."/>
            <person name="Lipzen A."/>
            <person name="Chen C."/>
            <person name="Yanf M."/>
            <person name="Daum C."/>
            <person name="Ng V."/>
            <person name="Clum A."/>
            <person name="Ohm R."/>
            <person name="Martin F."/>
            <person name="Silar P."/>
            <person name="Natvig D."/>
            <person name="Lalanne C."/>
            <person name="Gautier V."/>
            <person name="Ament-Velasquez S.L."/>
            <person name="Kruys A."/>
            <person name="Hutchinson M.I."/>
            <person name="Powell A.J."/>
            <person name="Barry K."/>
            <person name="Miller A.N."/>
            <person name="Grigoriev I.V."/>
            <person name="Debuchy R."/>
            <person name="Gladieux P."/>
            <person name="Thoren M.H."/>
            <person name="Johannesson H."/>
        </authorList>
    </citation>
    <scope>NUCLEOTIDE SEQUENCE</scope>
    <source>
        <strain evidence="2">PSN293</strain>
    </source>
</reference>
<evidence type="ECO:0000256" key="1">
    <source>
        <dbReference type="SAM" id="SignalP"/>
    </source>
</evidence>
<feature type="signal peptide" evidence="1">
    <location>
        <begin position="1"/>
        <end position="26"/>
    </location>
</feature>
<proteinExistence type="predicted"/>
<protein>
    <recommendedName>
        <fullName evidence="4">Secreted protein</fullName>
    </recommendedName>
</protein>
<dbReference type="EMBL" id="MU858047">
    <property type="protein sequence ID" value="KAK4219655.1"/>
    <property type="molecule type" value="Genomic_DNA"/>
</dbReference>
<keyword evidence="1" id="KW-0732">Signal</keyword>
<keyword evidence="3" id="KW-1185">Reference proteome</keyword>
<gene>
    <name evidence="2" type="ORF">QBC37DRAFT_110029</name>
</gene>
<sequence>MEADERIRCTTSQLLILCWLLGVGSGQSRSLSRSNARCPFEELSALGCVYRQAAAYIQVIPRRQTGTSPPHPRGFDLFLLCLFSRSFPPSLKAVPPPPHFYPCP</sequence>
<feature type="chain" id="PRO_5042913243" description="Secreted protein" evidence="1">
    <location>
        <begin position="27"/>
        <end position="104"/>
    </location>
</feature>
<dbReference type="AlphaFoldDB" id="A0AAN7BFN5"/>
<accession>A0AAN7BFN5</accession>
<reference evidence="2" key="1">
    <citation type="journal article" date="2023" name="Mol. Phylogenet. Evol.">
        <title>Genome-scale phylogeny and comparative genomics of the fungal order Sordariales.</title>
        <authorList>
            <person name="Hensen N."/>
            <person name="Bonometti L."/>
            <person name="Westerberg I."/>
            <person name="Brannstrom I.O."/>
            <person name="Guillou S."/>
            <person name="Cros-Aarteil S."/>
            <person name="Calhoun S."/>
            <person name="Haridas S."/>
            <person name="Kuo A."/>
            <person name="Mondo S."/>
            <person name="Pangilinan J."/>
            <person name="Riley R."/>
            <person name="LaButti K."/>
            <person name="Andreopoulos B."/>
            <person name="Lipzen A."/>
            <person name="Chen C."/>
            <person name="Yan M."/>
            <person name="Daum C."/>
            <person name="Ng V."/>
            <person name="Clum A."/>
            <person name="Steindorff A."/>
            <person name="Ohm R.A."/>
            <person name="Martin F."/>
            <person name="Silar P."/>
            <person name="Natvig D.O."/>
            <person name="Lalanne C."/>
            <person name="Gautier V."/>
            <person name="Ament-Velasquez S.L."/>
            <person name="Kruys A."/>
            <person name="Hutchinson M.I."/>
            <person name="Powell A.J."/>
            <person name="Barry K."/>
            <person name="Miller A.N."/>
            <person name="Grigoriev I.V."/>
            <person name="Debuchy R."/>
            <person name="Gladieux P."/>
            <person name="Hiltunen Thoren M."/>
            <person name="Johannesson H."/>
        </authorList>
    </citation>
    <scope>NUCLEOTIDE SEQUENCE</scope>
    <source>
        <strain evidence="2">PSN293</strain>
    </source>
</reference>
<organism evidence="2 3">
    <name type="scientific">Rhypophila decipiens</name>
    <dbReference type="NCBI Taxonomy" id="261697"/>
    <lineage>
        <taxon>Eukaryota</taxon>
        <taxon>Fungi</taxon>
        <taxon>Dikarya</taxon>
        <taxon>Ascomycota</taxon>
        <taxon>Pezizomycotina</taxon>
        <taxon>Sordariomycetes</taxon>
        <taxon>Sordariomycetidae</taxon>
        <taxon>Sordariales</taxon>
        <taxon>Naviculisporaceae</taxon>
        <taxon>Rhypophila</taxon>
    </lineage>
</organism>
<evidence type="ECO:0000313" key="2">
    <source>
        <dbReference type="EMBL" id="KAK4219655.1"/>
    </source>
</evidence>
<dbReference type="Proteomes" id="UP001301769">
    <property type="component" value="Unassembled WGS sequence"/>
</dbReference>
<evidence type="ECO:0008006" key="4">
    <source>
        <dbReference type="Google" id="ProtNLM"/>
    </source>
</evidence>
<comment type="caution">
    <text evidence="2">The sequence shown here is derived from an EMBL/GenBank/DDBJ whole genome shotgun (WGS) entry which is preliminary data.</text>
</comment>
<evidence type="ECO:0000313" key="3">
    <source>
        <dbReference type="Proteomes" id="UP001301769"/>
    </source>
</evidence>